<evidence type="ECO:0000313" key="2">
    <source>
        <dbReference type="EMBL" id="NBE54875.1"/>
    </source>
</evidence>
<dbReference type="Gene3D" id="3.40.50.720">
    <property type="entry name" value="NAD(P)-binding Rossmann-like Domain"/>
    <property type="match status" value="1"/>
</dbReference>
<protein>
    <submittedName>
        <fullName evidence="2">Saccharopine dehydrogenase</fullName>
    </submittedName>
</protein>
<dbReference type="PANTHER" id="PTHR12286">
    <property type="entry name" value="SACCHAROPINE DEHYDROGENASE-LIKE OXIDOREDUCTASE"/>
    <property type="match status" value="1"/>
</dbReference>
<name>A0A964UV01_9ACTN</name>
<dbReference type="GO" id="GO:0005886">
    <property type="term" value="C:plasma membrane"/>
    <property type="evidence" value="ECO:0007669"/>
    <property type="project" value="TreeGrafter"/>
</dbReference>
<dbReference type="OrthoDB" id="4369409at2"/>
<dbReference type="PANTHER" id="PTHR12286:SF5">
    <property type="entry name" value="SACCHAROPINE DEHYDROGENASE-LIKE OXIDOREDUCTASE"/>
    <property type="match status" value="1"/>
</dbReference>
<dbReference type="InterPro" id="IPR005097">
    <property type="entry name" value="Sacchrp_dh_NADP-bd"/>
</dbReference>
<dbReference type="Pfam" id="PF03435">
    <property type="entry name" value="Sacchrp_dh_NADP"/>
    <property type="match status" value="1"/>
</dbReference>
<gene>
    <name evidence="2" type="ORF">GUY60_26295</name>
</gene>
<keyword evidence="3" id="KW-1185">Reference proteome</keyword>
<dbReference type="EMBL" id="JAAAHS010000258">
    <property type="protein sequence ID" value="NBE54875.1"/>
    <property type="molecule type" value="Genomic_DNA"/>
</dbReference>
<evidence type="ECO:0000259" key="1">
    <source>
        <dbReference type="Pfam" id="PF03435"/>
    </source>
</evidence>
<accession>A0A964UV01</accession>
<dbReference type="InterPro" id="IPR051276">
    <property type="entry name" value="Saccharopine_DH-like_oxidrdct"/>
</dbReference>
<dbReference type="GO" id="GO:0009247">
    <property type="term" value="P:glycolipid biosynthetic process"/>
    <property type="evidence" value="ECO:0007669"/>
    <property type="project" value="TreeGrafter"/>
</dbReference>
<sequence length="405" mass="43300">MGTEDDKAVTGGAGAARTYDIVLVGATGFVGTLIAEYLAEHAPDGLRWALAGRSAAKLERLRERLTRIDPELAGLPLLHAEADDPAGLREIAEHARVVATTVGPYITYGQDLVAACAEAGTDYLDLTGEPEFVDLTYVRHDARARETGARLVHACGFDSIPYDLGVHFTVQQLPEGVPLRVDGYVRTNAAPSGGTFASALTAFARGRQTAAAARDRRRHEPRLVGRRAYAPVSAPRYAKEVDAWALPLPTVDPQIVQRSARALERYGPDFRYRQYAAVKHLPVAVGGAAALGALATAAQLPPARRWLSDRVKPGEGPSAERRARSWFSVRFVGDGGGQRVYTEVAGGDPGYDETAKMFAESALCLAFDELPETSGQVTTAVAMGDALRARLVAAGITFRVARGPR</sequence>
<feature type="domain" description="Saccharopine dehydrogenase NADP binding" evidence="1">
    <location>
        <begin position="21"/>
        <end position="137"/>
    </location>
</feature>
<dbReference type="InterPro" id="IPR036291">
    <property type="entry name" value="NAD(P)-bd_dom_sf"/>
</dbReference>
<reference evidence="2" key="1">
    <citation type="submission" date="2020-01" db="EMBL/GenBank/DDBJ databases">
        <title>Whole-genome analyses of novel actinobacteria.</title>
        <authorList>
            <person name="Sahin N."/>
        </authorList>
    </citation>
    <scope>NUCLEOTIDE SEQUENCE</scope>
    <source>
        <strain evidence="2">YC537</strain>
    </source>
</reference>
<dbReference type="SUPFAM" id="SSF51735">
    <property type="entry name" value="NAD(P)-binding Rossmann-fold domains"/>
    <property type="match status" value="1"/>
</dbReference>
<dbReference type="Proteomes" id="UP000598297">
    <property type="component" value="Unassembled WGS sequence"/>
</dbReference>
<dbReference type="AlphaFoldDB" id="A0A964UV01"/>
<dbReference type="RefSeq" id="WP_161702106.1">
    <property type="nucleotide sequence ID" value="NZ_JAAAHS010000258.1"/>
</dbReference>
<organism evidence="2 3">
    <name type="scientific">Streptomyces boluensis</name>
    <dbReference type="NCBI Taxonomy" id="1775135"/>
    <lineage>
        <taxon>Bacteria</taxon>
        <taxon>Bacillati</taxon>
        <taxon>Actinomycetota</taxon>
        <taxon>Actinomycetes</taxon>
        <taxon>Kitasatosporales</taxon>
        <taxon>Streptomycetaceae</taxon>
        <taxon>Streptomyces</taxon>
    </lineage>
</organism>
<comment type="caution">
    <text evidence="2">The sequence shown here is derived from an EMBL/GenBank/DDBJ whole genome shotgun (WGS) entry which is preliminary data.</text>
</comment>
<evidence type="ECO:0000313" key="3">
    <source>
        <dbReference type="Proteomes" id="UP000598297"/>
    </source>
</evidence>
<proteinExistence type="predicted"/>